<feature type="region of interest" description="Disordered" evidence="1">
    <location>
        <begin position="115"/>
        <end position="210"/>
    </location>
</feature>
<feature type="compositionally biased region" description="Polar residues" evidence="1">
    <location>
        <begin position="148"/>
        <end position="162"/>
    </location>
</feature>
<comment type="caution">
    <text evidence="2">The sequence shown here is derived from an EMBL/GenBank/DDBJ whole genome shotgun (WGS) entry which is preliminary data.</text>
</comment>
<reference evidence="2 3" key="1">
    <citation type="submission" date="2020-01" db="EMBL/GenBank/DDBJ databases">
        <authorList>
            <consortium name="DOE Joint Genome Institute"/>
            <person name="Haridas S."/>
            <person name="Albert R."/>
            <person name="Binder M."/>
            <person name="Bloem J."/>
            <person name="Labutti K."/>
            <person name="Salamov A."/>
            <person name="Andreopoulos B."/>
            <person name="Baker S.E."/>
            <person name="Barry K."/>
            <person name="Bills G."/>
            <person name="Bluhm B.H."/>
            <person name="Cannon C."/>
            <person name="Castanera R."/>
            <person name="Culley D.E."/>
            <person name="Daum C."/>
            <person name="Ezra D."/>
            <person name="Gonzalez J.B."/>
            <person name="Henrissat B."/>
            <person name="Kuo A."/>
            <person name="Liang C."/>
            <person name="Lipzen A."/>
            <person name="Lutzoni F."/>
            <person name="Magnuson J."/>
            <person name="Mondo S."/>
            <person name="Nolan M."/>
            <person name="Ohm R."/>
            <person name="Pangilinan J."/>
            <person name="Park H.-J.H."/>
            <person name="Ramirez L."/>
            <person name="Alfaro M."/>
            <person name="Sun H."/>
            <person name="Tritt A."/>
            <person name="Yoshinaga Y."/>
            <person name="Zwiers L.-H.L."/>
            <person name="Turgeon B.G."/>
            <person name="Goodwin S.B."/>
            <person name="Spatafora J.W."/>
            <person name="Crous P.W."/>
            <person name="Grigoriev I.V."/>
        </authorList>
    </citation>
    <scope>NUCLEOTIDE SEQUENCE [LARGE SCALE GENOMIC DNA]</scope>
    <source>
        <strain evidence="2 3">CBS 611.86</strain>
    </source>
</reference>
<evidence type="ECO:0000256" key="1">
    <source>
        <dbReference type="SAM" id="MobiDB-lite"/>
    </source>
</evidence>
<dbReference type="Proteomes" id="UP000481861">
    <property type="component" value="Unassembled WGS sequence"/>
</dbReference>
<sequence>MRIQRKPQSIFDTTPRRELTHQCQRCLVKSGGQHPWSTPLTNLRRHHAYHTPPMSGCQLLHPRSVRHRLSACPSTKTSTGSHIFPARSSYVGRATPTPTACLLFGALPMALLSSPPPTFMPHSDTTPPIPGPRIPDPRTPRTSIFPHRTQTGPDATYPSPSQVPLGPQVPSNLPLLLTPQHLALPQPPSQAAASSLFPQGNFKHPSEHPH</sequence>
<gene>
    <name evidence="2" type="ORF">BDV95DRAFT_279394</name>
</gene>
<name>A0A7C8MED8_9PLEO</name>
<accession>A0A7C8MED8</accession>
<organism evidence="2 3">
    <name type="scientific">Massariosphaeria phaeospora</name>
    <dbReference type="NCBI Taxonomy" id="100035"/>
    <lineage>
        <taxon>Eukaryota</taxon>
        <taxon>Fungi</taxon>
        <taxon>Dikarya</taxon>
        <taxon>Ascomycota</taxon>
        <taxon>Pezizomycotina</taxon>
        <taxon>Dothideomycetes</taxon>
        <taxon>Pleosporomycetidae</taxon>
        <taxon>Pleosporales</taxon>
        <taxon>Pleosporales incertae sedis</taxon>
        <taxon>Massariosphaeria</taxon>
    </lineage>
</organism>
<evidence type="ECO:0000313" key="3">
    <source>
        <dbReference type="Proteomes" id="UP000481861"/>
    </source>
</evidence>
<protein>
    <submittedName>
        <fullName evidence="2">Uncharacterized protein</fullName>
    </submittedName>
</protein>
<proteinExistence type="predicted"/>
<dbReference type="EMBL" id="JAADJZ010000004">
    <property type="protein sequence ID" value="KAF2875639.1"/>
    <property type="molecule type" value="Genomic_DNA"/>
</dbReference>
<keyword evidence="3" id="KW-1185">Reference proteome</keyword>
<feature type="compositionally biased region" description="Low complexity" evidence="1">
    <location>
        <begin position="173"/>
        <end position="196"/>
    </location>
</feature>
<evidence type="ECO:0000313" key="2">
    <source>
        <dbReference type="EMBL" id="KAF2875639.1"/>
    </source>
</evidence>
<dbReference type="AlphaFoldDB" id="A0A7C8MED8"/>